<keyword evidence="3" id="KW-1185">Reference proteome</keyword>
<reference evidence="2 3" key="1">
    <citation type="submission" date="2021-08" db="EMBL/GenBank/DDBJ databases">
        <title>Devosia salina sp. nov., isolated from the South China Sea sediment.</title>
        <authorList>
            <person name="Zhou Z."/>
        </authorList>
    </citation>
    <scope>NUCLEOTIDE SEQUENCE [LARGE SCALE GENOMIC DNA]</scope>
    <source>
        <strain evidence="2 3">SCS-3</strain>
    </source>
</reference>
<dbReference type="Gene3D" id="2.40.160.10">
    <property type="entry name" value="Porin"/>
    <property type="match status" value="1"/>
</dbReference>
<gene>
    <name evidence="2" type="ORF">K1X15_20335</name>
</gene>
<accession>A0ABX8WGS4</accession>
<feature type="chain" id="PRO_5045148361" evidence="1">
    <location>
        <begin position="25"/>
        <end position="421"/>
    </location>
</feature>
<dbReference type="InterPro" id="IPR023614">
    <property type="entry name" value="Porin_dom_sf"/>
</dbReference>
<sequence length="421" mass="43996">MIRRQLTLLTVLLASSAPAGLALADPLGPDDAKLDSERLTPGLYPAAPVPQAFAVPAEPGTPPFELDWSVGLKGSYTTSSAGDSFVTALTPAVTATHQGVRTDLTAAGSATLARQGDGTITASALSLDLDAQTRLDRDTTISGHAGLDLTQDLPGLPGSNPLVTRPPQVLTGAIDGTIERRFGRFNLGLKGSVARTLYGPTTRTDTGVTDNSSQNVWEGDASLRLGLQATPILEVFGEASLGRDWFDQAPASGVSSNATSRALRAGIAGDWNGVWSASASLGVGLHDFDDASLSDITTRLYDASLTYTPDETLKLSATLETKVTPTGADTPGTARVAHVATADVDYTVNSWLRLRASADWGYSWLEGSNETERSHGLGAGADYKLNSHAIVSADYGYAHRDNSNSGVFDSHTVSLGVTIKR</sequence>
<dbReference type="EMBL" id="CP080590">
    <property type="protein sequence ID" value="QYO76884.1"/>
    <property type="molecule type" value="Genomic_DNA"/>
</dbReference>
<organism evidence="2 3">
    <name type="scientific">Devosia salina</name>
    <dbReference type="NCBI Taxonomy" id="2860336"/>
    <lineage>
        <taxon>Bacteria</taxon>
        <taxon>Pseudomonadati</taxon>
        <taxon>Pseudomonadota</taxon>
        <taxon>Alphaproteobacteria</taxon>
        <taxon>Hyphomicrobiales</taxon>
        <taxon>Devosiaceae</taxon>
        <taxon>Devosia</taxon>
    </lineage>
</organism>
<dbReference type="RefSeq" id="WP_220305348.1">
    <property type="nucleotide sequence ID" value="NZ_CP080590.1"/>
</dbReference>
<dbReference type="Proteomes" id="UP000825799">
    <property type="component" value="Chromosome"/>
</dbReference>
<protein>
    <submittedName>
        <fullName evidence="2">Outer membrane beta-barrel protein</fullName>
    </submittedName>
</protein>
<proteinExistence type="predicted"/>
<evidence type="ECO:0000313" key="2">
    <source>
        <dbReference type="EMBL" id="QYO76884.1"/>
    </source>
</evidence>
<evidence type="ECO:0000256" key="1">
    <source>
        <dbReference type="SAM" id="SignalP"/>
    </source>
</evidence>
<name>A0ABX8WGS4_9HYPH</name>
<keyword evidence="1" id="KW-0732">Signal</keyword>
<dbReference type="InterPro" id="IPR018759">
    <property type="entry name" value="BBP2_2"/>
</dbReference>
<dbReference type="Pfam" id="PF10082">
    <property type="entry name" value="BBP2_2"/>
    <property type="match status" value="1"/>
</dbReference>
<dbReference type="SUPFAM" id="SSF56935">
    <property type="entry name" value="Porins"/>
    <property type="match status" value="1"/>
</dbReference>
<evidence type="ECO:0000313" key="3">
    <source>
        <dbReference type="Proteomes" id="UP000825799"/>
    </source>
</evidence>
<feature type="signal peptide" evidence="1">
    <location>
        <begin position="1"/>
        <end position="24"/>
    </location>
</feature>